<feature type="transmembrane region" description="Helical" evidence="11">
    <location>
        <begin position="230"/>
        <end position="261"/>
    </location>
</feature>
<feature type="transmembrane region" description="Helical" evidence="11">
    <location>
        <begin position="80"/>
        <end position="98"/>
    </location>
</feature>
<dbReference type="Pfam" id="PF07690">
    <property type="entry name" value="MFS_1"/>
    <property type="match status" value="1"/>
</dbReference>
<evidence type="ECO:0000256" key="5">
    <source>
        <dbReference type="ARBA" id="ARBA00022475"/>
    </source>
</evidence>
<dbReference type="PANTHER" id="PTHR43702">
    <property type="entry name" value="L-FUCOSE-PROTON SYMPORTER"/>
    <property type="match status" value="1"/>
</dbReference>
<evidence type="ECO:0000313" key="14">
    <source>
        <dbReference type="Proteomes" id="UP001549313"/>
    </source>
</evidence>
<evidence type="ECO:0000313" key="13">
    <source>
        <dbReference type="EMBL" id="MET4685232.1"/>
    </source>
</evidence>
<feature type="domain" description="Major facilitator superfamily (MFS) profile" evidence="12">
    <location>
        <begin position="14"/>
        <end position="416"/>
    </location>
</feature>
<comment type="function">
    <text evidence="1">Intake of glucose and galactose.</text>
</comment>
<sequence length="427" mass="44053">MNTQPAEHRPAGLAFAYVTSLFFAWGFVTALIDPLIQAVKRVFDLTTAEAMLTASAWFIAYGVASLPAGWILSRLGYSRAIIAALGAMVLGCVLVPLATLVDVYALVLASLFIIASGVTLLQVAANPLSAALGEPRTAHLRLTFSQAFNSLGATLGPVIGSTILLTGGVFAADAVITPAARGESLRSIDFAFLAVGAFFAVVAFFLWTARRRIEAAVADRRPEQAASPLAAFRSGWAVFGGAAIFFYVGAEVTIGALLIPFISSAEGLGLPPHEAGHMVGWYYWGAAMVGRFVGSALLTRVPAGYLLSICTIIAAALALVVTQSEGATAAYAALGVGFFNSIMFPTIFSLTLERSSASASATSGLLVFGIIGGAILPPLAGAVADAAGAVGPAFFIPFAGYLFLVAFALACARTTRLARRQAAAASD</sequence>
<keyword evidence="14" id="KW-1185">Reference proteome</keyword>
<feature type="transmembrane region" description="Helical" evidence="11">
    <location>
        <begin position="12"/>
        <end position="32"/>
    </location>
</feature>
<evidence type="ECO:0000256" key="9">
    <source>
        <dbReference type="ARBA" id="ARBA00022989"/>
    </source>
</evidence>
<feature type="transmembrane region" description="Helical" evidence="11">
    <location>
        <begin position="147"/>
        <end position="170"/>
    </location>
</feature>
<keyword evidence="6" id="KW-0997">Cell inner membrane</keyword>
<comment type="caution">
    <text evidence="13">The sequence shown here is derived from an EMBL/GenBank/DDBJ whole genome shotgun (WGS) entry which is preliminary data.</text>
</comment>
<feature type="transmembrane region" description="Helical" evidence="11">
    <location>
        <begin position="104"/>
        <end position="126"/>
    </location>
</feature>
<feature type="transmembrane region" description="Helical" evidence="11">
    <location>
        <begin position="52"/>
        <end position="73"/>
    </location>
</feature>
<dbReference type="SUPFAM" id="SSF103473">
    <property type="entry name" value="MFS general substrate transporter"/>
    <property type="match status" value="1"/>
</dbReference>
<evidence type="ECO:0000256" key="1">
    <source>
        <dbReference type="ARBA" id="ARBA00003321"/>
    </source>
</evidence>
<dbReference type="PROSITE" id="PS50850">
    <property type="entry name" value="MFS"/>
    <property type="match status" value="1"/>
</dbReference>
<dbReference type="InterPro" id="IPR036259">
    <property type="entry name" value="MFS_trans_sf"/>
</dbReference>
<dbReference type="Proteomes" id="UP001549313">
    <property type="component" value="Unassembled WGS sequence"/>
</dbReference>
<dbReference type="InterPro" id="IPR020846">
    <property type="entry name" value="MFS_dom"/>
</dbReference>
<dbReference type="InterPro" id="IPR005964">
    <property type="entry name" value="Glc/Gal_transptr_bac"/>
</dbReference>
<evidence type="ECO:0000256" key="10">
    <source>
        <dbReference type="ARBA" id="ARBA00023136"/>
    </source>
</evidence>
<feature type="transmembrane region" description="Helical" evidence="11">
    <location>
        <begin position="190"/>
        <end position="209"/>
    </location>
</feature>
<keyword evidence="7" id="KW-0762">Sugar transport</keyword>
<feature type="transmembrane region" description="Helical" evidence="11">
    <location>
        <begin position="364"/>
        <end position="384"/>
    </location>
</feature>
<evidence type="ECO:0000256" key="11">
    <source>
        <dbReference type="SAM" id="Phobius"/>
    </source>
</evidence>
<keyword evidence="8 11" id="KW-0812">Transmembrane</keyword>
<dbReference type="NCBIfam" id="TIGR01272">
    <property type="entry name" value="gluP"/>
    <property type="match status" value="1"/>
</dbReference>
<evidence type="ECO:0000259" key="12">
    <source>
        <dbReference type="PROSITE" id="PS50850"/>
    </source>
</evidence>
<evidence type="ECO:0000256" key="8">
    <source>
        <dbReference type="ARBA" id="ARBA00022692"/>
    </source>
</evidence>
<name>A0ABV2RFB1_9CAUL</name>
<protein>
    <submittedName>
        <fullName evidence="13">FHS family L-fucose permease-like MFS transporter</fullName>
    </submittedName>
</protein>
<dbReference type="InterPro" id="IPR050375">
    <property type="entry name" value="MFS_TsgA-like"/>
</dbReference>
<evidence type="ECO:0000256" key="3">
    <source>
        <dbReference type="ARBA" id="ARBA00009120"/>
    </source>
</evidence>
<feature type="transmembrane region" description="Helical" evidence="11">
    <location>
        <begin position="329"/>
        <end position="352"/>
    </location>
</feature>
<feature type="transmembrane region" description="Helical" evidence="11">
    <location>
        <begin position="281"/>
        <end position="298"/>
    </location>
</feature>
<keyword evidence="9 11" id="KW-1133">Transmembrane helix</keyword>
<evidence type="ECO:0000256" key="2">
    <source>
        <dbReference type="ARBA" id="ARBA00004429"/>
    </source>
</evidence>
<feature type="transmembrane region" description="Helical" evidence="11">
    <location>
        <begin position="305"/>
        <end position="323"/>
    </location>
</feature>
<feature type="transmembrane region" description="Helical" evidence="11">
    <location>
        <begin position="390"/>
        <end position="412"/>
    </location>
</feature>
<keyword evidence="4" id="KW-0813">Transport</keyword>
<dbReference type="PANTHER" id="PTHR43702:SF3">
    <property type="entry name" value="PROTEIN TSGA"/>
    <property type="match status" value="1"/>
</dbReference>
<comment type="subcellular location">
    <subcellularLocation>
        <location evidence="2">Cell inner membrane</location>
        <topology evidence="2">Multi-pass membrane protein</topology>
    </subcellularLocation>
</comment>
<evidence type="ECO:0000256" key="4">
    <source>
        <dbReference type="ARBA" id="ARBA00022448"/>
    </source>
</evidence>
<dbReference type="InterPro" id="IPR011701">
    <property type="entry name" value="MFS"/>
</dbReference>
<evidence type="ECO:0000256" key="6">
    <source>
        <dbReference type="ARBA" id="ARBA00022519"/>
    </source>
</evidence>
<evidence type="ECO:0000256" key="7">
    <source>
        <dbReference type="ARBA" id="ARBA00022597"/>
    </source>
</evidence>
<dbReference type="RefSeq" id="WP_354090196.1">
    <property type="nucleotide sequence ID" value="NZ_JBEPTF010000005.1"/>
</dbReference>
<keyword evidence="10 11" id="KW-0472">Membrane</keyword>
<dbReference type="Gene3D" id="1.20.1250.20">
    <property type="entry name" value="MFS general substrate transporter like domains"/>
    <property type="match status" value="2"/>
</dbReference>
<gene>
    <name evidence="13" type="ORF">ABIE19_003183</name>
</gene>
<comment type="similarity">
    <text evidence="3">Belongs to the major facilitator superfamily. FHS transporter (TC 2.A.1.7) family.</text>
</comment>
<reference evidence="13 14" key="1">
    <citation type="submission" date="2024-06" db="EMBL/GenBank/DDBJ databases">
        <title>Sorghum-associated microbial communities from plants grown in Nebraska, USA.</title>
        <authorList>
            <person name="Schachtman D."/>
        </authorList>
    </citation>
    <scope>NUCLEOTIDE SEQUENCE [LARGE SCALE GENOMIC DNA]</scope>
    <source>
        <strain evidence="13 14">2814</strain>
    </source>
</reference>
<proteinExistence type="inferred from homology"/>
<organism evidence="13 14">
    <name type="scientific">Brevundimonas faecalis</name>
    <dbReference type="NCBI Taxonomy" id="947378"/>
    <lineage>
        <taxon>Bacteria</taxon>
        <taxon>Pseudomonadati</taxon>
        <taxon>Pseudomonadota</taxon>
        <taxon>Alphaproteobacteria</taxon>
        <taxon>Caulobacterales</taxon>
        <taxon>Caulobacteraceae</taxon>
        <taxon>Brevundimonas</taxon>
    </lineage>
</organism>
<accession>A0ABV2RFB1</accession>
<keyword evidence="5" id="KW-1003">Cell membrane</keyword>
<dbReference type="EMBL" id="JBEPTF010000005">
    <property type="protein sequence ID" value="MET4685232.1"/>
    <property type="molecule type" value="Genomic_DNA"/>
</dbReference>